<sequence length="763" mass="87554">MAFLKGHFLKMPFESGRKRSAAANIMKGRQAKQQLRESECVSSEEEPGDEQIDDMTMVYTDGTSDISTCASSAPSASSELNASKIHARLIEIKERLAERDDELLVISDQMFILREEIIDANKKISHQTLEKITIIRTISQVRQSRDYYKKKLHNCKKKQKTLPKMISRRAHQAVSSRFPHTSYAYSALENAVSKNKRKIAALAALQDIGKETNVQALLDDLINYCDQCPFQTFKYHLSVYQSVIVKTECQLSKSQLELMKKFVKEFTGKDIFPSVKLTCEMSKNESCIHLFQDSIVRKNEKDVVVVQCTDLMNLLRWRLESVGTNLIFDSITGDDLVVVIGGDSGGGNTKICMFIANVEESNSVDNMLPIAVYDDTDSYECMAAYLPNLIEQFNTLDSISYTVNGTTITKNIRRKVVGDFKYISESLSHMKQNAVMFCQYCECPNHRNATTLKDLHYHQRSKLRTMQSYMQYSKKGEKGVKKGSGPLFKCLEVTDYMVGMLHLVTGVFIRYIFWPLWTECMTADNNTSFEVITNKDKTEKIADTRVENLQKKWENCVLASKKRELKIELDNLKEERKKFQQVLQGVPDGKWKKLEKCWERHGASRKAYFQMYNGNHTKKLLTQKAIEDTFDIFVDMMNDKLYGLKGCMEELGKIMSLSANRVLDDKDLETLTLSAWTFLAHLAYGFPDDTVTQKLHVLLFHIPDIAENQKTLGRITEQGVEGKHAQFNRIERRFVCYRNKSQRWMAVVKEMLCATLANDYLKA</sequence>
<evidence type="ECO:0000313" key="1">
    <source>
        <dbReference type="EMBL" id="EFO85124.1"/>
    </source>
</evidence>
<dbReference type="InParanoid" id="E3N3N1"/>
<organism evidence="2">
    <name type="scientific">Caenorhabditis remanei</name>
    <name type="common">Caenorhabditis vulgaris</name>
    <dbReference type="NCBI Taxonomy" id="31234"/>
    <lineage>
        <taxon>Eukaryota</taxon>
        <taxon>Metazoa</taxon>
        <taxon>Ecdysozoa</taxon>
        <taxon>Nematoda</taxon>
        <taxon>Chromadorea</taxon>
        <taxon>Rhabditida</taxon>
        <taxon>Rhabditina</taxon>
        <taxon>Rhabditomorpha</taxon>
        <taxon>Rhabditoidea</taxon>
        <taxon>Rhabditidae</taxon>
        <taxon>Peloderinae</taxon>
        <taxon>Caenorhabditis</taxon>
    </lineage>
</organism>
<dbReference type="OrthoDB" id="5871610at2759"/>
<accession>E3N3N1</accession>
<dbReference type="PANTHER" id="PTHR31424:SF3">
    <property type="entry name" value="RING-TYPE DOMAIN-CONTAINING PROTEIN"/>
    <property type="match status" value="1"/>
</dbReference>
<proteinExistence type="predicted"/>
<name>E3N3N1_CAERE</name>
<dbReference type="eggNOG" id="ENOG502QRBM">
    <property type="taxonomic scope" value="Eukaryota"/>
</dbReference>
<dbReference type="PANTHER" id="PTHR31424">
    <property type="entry name" value="PROTEIN CBG23806"/>
    <property type="match status" value="1"/>
</dbReference>
<dbReference type="OMA" id="ICMFIAN"/>
<dbReference type="Proteomes" id="UP000008281">
    <property type="component" value="Unassembled WGS sequence"/>
</dbReference>
<dbReference type="EMBL" id="DS268520">
    <property type="protein sequence ID" value="EFO85124.1"/>
    <property type="molecule type" value="Genomic_DNA"/>
</dbReference>
<reference evidence="1" key="1">
    <citation type="submission" date="2007-07" db="EMBL/GenBank/DDBJ databases">
        <title>PCAP assembly of the Caenorhabditis remanei genome.</title>
        <authorList>
            <consortium name="The Caenorhabditis remanei Sequencing Consortium"/>
            <person name="Wilson R.K."/>
        </authorList>
    </citation>
    <scope>NUCLEOTIDE SEQUENCE [LARGE SCALE GENOMIC DNA]</scope>
    <source>
        <strain evidence="1">PB4641</strain>
    </source>
</reference>
<keyword evidence="2" id="KW-1185">Reference proteome</keyword>
<evidence type="ECO:0000313" key="2">
    <source>
        <dbReference type="Proteomes" id="UP000008281"/>
    </source>
</evidence>
<dbReference type="Pfam" id="PF06918">
    <property type="entry name" value="DUF1280"/>
    <property type="match status" value="1"/>
</dbReference>
<dbReference type="AlphaFoldDB" id="E3N3N1"/>
<dbReference type="HOGENOM" id="CLU_015719_0_0_1"/>
<protein>
    <submittedName>
        <fullName evidence="1">Uncharacterized protein</fullName>
    </submittedName>
</protein>
<dbReference type="InterPro" id="IPR009689">
    <property type="entry name" value="DUF1280"/>
</dbReference>
<gene>
    <name evidence="1" type="ORF">CRE_21460</name>
</gene>